<keyword evidence="7 10" id="KW-0238">DNA-binding</keyword>
<dbReference type="GO" id="GO:0046872">
    <property type="term" value="F:metal ion binding"/>
    <property type="evidence" value="ECO:0007669"/>
    <property type="project" value="UniProtKB-UniRule"/>
</dbReference>
<evidence type="ECO:0000256" key="9">
    <source>
        <dbReference type="ARBA" id="ARBA00038592"/>
    </source>
</evidence>
<evidence type="ECO:0000256" key="4">
    <source>
        <dbReference type="ARBA" id="ARBA00022801"/>
    </source>
</evidence>
<dbReference type="PANTHER" id="PTHR34353">
    <property type="entry name" value="CRISPR-ASSOCIATED ENDONUCLEASE CAS1 1"/>
    <property type="match status" value="1"/>
</dbReference>
<feature type="binding site" evidence="10">
    <location>
        <position position="250"/>
    </location>
    <ligand>
        <name>Mn(2+)</name>
        <dbReference type="ChEBI" id="CHEBI:29035"/>
    </ligand>
</feature>
<comment type="similarity">
    <text evidence="10">Belongs to the CRISPR-associated endonuclease Cas1 family.</text>
</comment>
<evidence type="ECO:0000256" key="5">
    <source>
        <dbReference type="ARBA" id="ARBA00022842"/>
    </source>
</evidence>
<dbReference type="HAMAP" id="MF_01470">
    <property type="entry name" value="Cas1"/>
    <property type="match status" value="1"/>
</dbReference>
<dbReference type="NCBIfam" id="TIGR03640">
    <property type="entry name" value="cas1_DVULG"/>
    <property type="match status" value="1"/>
</dbReference>
<dbReference type="InterPro" id="IPR042211">
    <property type="entry name" value="CRISPR-assoc_Cas1_N"/>
</dbReference>
<accession>A0AA95H4Z3</accession>
<keyword evidence="5 10" id="KW-0460">Magnesium</keyword>
<dbReference type="NCBIfam" id="TIGR00287">
    <property type="entry name" value="cas1"/>
    <property type="match status" value="1"/>
</dbReference>
<dbReference type="GO" id="GO:0016787">
    <property type="term" value="F:hydrolase activity"/>
    <property type="evidence" value="ECO:0007669"/>
    <property type="project" value="UniProtKB-KW"/>
</dbReference>
<evidence type="ECO:0000256" key="3">
    <source>
        <dbReference type="ARBA" id="ARBA00022759"/>
    </source>
</evidence>
<comment type="cofactor">
    <cofactor evidence="10">
        <name>Mg(2+)</name>
        <dbReference type="ChEBI" id="CHEBI:18420"/>
    </cofactor>
    <cofactor evidence="10">
        <name>Mn(2+)</name>
        <dbReference type="ChEBI" id="CHEBI:29035"/>
    </cofactor>
</comment>
<dbReference type="GO" id="GO:0004520">
    <property type="term" value="F:DNA endonuclease activity"/>
    <property type="evidence" value="ECO:0007669"/>
    <property type="project" value="InterPro"/>
</dbReference>
<dbReference type="Gene3D" id="1.20.120.920">
    <property type="entry name" value="CRISPR-associated endonuclease Cas1, C-terminal domain"/>
    <property type="match status" value="1"/>
</dbReference>
<keyword evidence="4 10" id="KW-0378">Hydrolase</keyword>
<comment type="function">
    <text evidence="10">CRISPR (clustered regularly interspaced short palindromic repeat), is an adaptive immune system that provides protection against mobile genetic elements (viruses, transposable elements and conjugative plasmids). CRISPR clusters contain spacers, sequences complementary to antecedent mobile elements, and target invading nucleic acids. CRISPR clusters are transcribed and processed into CRISPR RNA (crRNA). Acts as a dsDNA endonuclease. Involved in the integration of spacer DNA into the CRISPR cassette.</text>
</comment>
<dbReference type="InterPro" id="IPR002729">
    <property type="entry name" value="CRISPR-assoc_Cas1"/>
</dbReference>
<dbReference type="InterPro" id="IPR042206">
    <property type="entry name" value="CRISPR-assoc_Cas1_C"/>
</dbReference>
<keyword evidence="2 10" id="KW-0479">Metal-binding</keyword>
<dbReference type="GO" id="GO:0051607">
    <property type="term" value="P:defense response to virus"/>
    <property type="evidence" value="ECO:0007669"/>
    <property type="project" value="UniProtKB-UniRule"/>
</dbReference>
<evidence type="ECO:0000256" key="8">
    <source>
        <dbReference type="ARBA" id="ARBA00023211"/>
    </source>
</evidence>
<dbReference type="InterPro" id="IPR019856">
    <property type="entry name" value="CRISPR-assoc_Cas1_DVULG"/>
</dbReference>
<evidence type="ECO:0000256" key="10">
    <source>
        <dbReference type="HAMAP-Rule" id="MF_01470"/>
    </source>
</evidence>
<dbReference type="AlphaFoldDB" id="A0AA95H4Z3"/>
<feature type="binding site" evidence="10">
    <location>
        <position position="235"/>
    </location>
    <ligand>
        <name>Mn(2+)</name>
        <dbReference type="ChEBI" id="CHEBI:29035"/>
    </ligand>
</feature>
<name>A0AA95H4Z3_9GAMM</name>
<evidence type="ECO:0000313" key="11">
    <source>
        <dbReference type="EMBL" id="WGZ91072.1"/>
    </source>
</evidence>
<dbReference type="EC" id="3.1.-.-" evidence="10"/>
<feature type="binding site" evidence="10">
    <location>
        <position position="166"/>
    </location>
    <ligand>
        <name>Mn(2+)</name>
        <dbReference type="ChEBI" id="CHEBI:29035"/>
    </ligand>
</feature>
<dbReference type="GO" id="GO:0003677">
    <property type="term" value="F:DNA binding"/>
    <property type="evidence" value="ECO:0007669"/>
    <property type="project" value="UniProtKB-KW"/>
</dbReference>
<reference evidence="11" key="2">
    <citation type="submission" date="2023-04" db="EMBL/GenBank/DDBJ databases">
        <authorList>
            <person name="Beletskiy A.V."/>
            <person name="Mardanov A.V."/>
            <person name="Ravin N.V."/>
        </authorList>
    </citation>
    <scope>NUCLEOTIDE SEQUENCE</scope>
    <source>
        <strain evidence="11">GKL-01</strain>
    </source>
</reference>
<keyword evidence="6 10" id="KW-0051">Antiviral defense</keyword>
<organism evidence="11">
    <name type="scientific">Candidatus Thiocaldithrix dubininis</name>
    <dbReference type="NCBI Taxonomy" id="3080823"/>
    <lineage>
        <taxon>Bacteria</taxon>
        <taxon>Pseudomonadati</taxon>
        <taxon>Pseudomonadota</taxon>
        <taxon>Gammaproteobacteria</taxon>
        <taxon>Thiotrichales</taxon>
        <taxon>Thiotrichaceae</taxon>
        <taxon>Candidatus Thiocaldithrix</taxon>
    </lineage>
</organism>
<sequence length="344" mass="38720">MKQLLNTLYLSTNDSYLKLEGETLVLMVDQVKRGQVPLHHLGSIVCLGRVMISPKLMARCMQDGRSIVWLDENGRFHARVEGQVSGNVLLRQAQFRVADKPDVALGLSKAFIAGKLRNSRNVLMRSARDSKNESEKQALTKAAKALAINLRNVEYADSPASVLGLEGDAARVYFEQFNTMIKPQMRSEFEYKGRSRRPPKDAVNALISFIYALILNDCRSALETVGLDPQLGFYHVVRPGRPALALDLLEEFRAVLGDRLALTLINRGQLHEKDFEFREGGAVYLNEVGRKTVVFAYQERKKETLQHPILEQAVEIGLLPLLQARLLARYLRGDVASYIPFLNK</sequence>
<evidence type="ECO:0000256" key="1">
    <source>
        <dbReference type="ARBA" id="ARBA00022722"/>
    </source>
</evidence>
<dbReference type="GO" id="GO:0043571">
    <property type="term" value="P:maintenance of CRISPR repeat elements"/>
    <property type="evidence" value="ECO:0007669"/>
    <property type="project" value="UniProtKB-UniRule"/>
</dbReference>
<dbReference type="KEGG" id="tdu:QJT80_01050"/>
<dbReference type="InterPro" id="IPR050646">
    <property type="entry name" value="Cas1"/>
</dbReference>
<evidence type="ECO:0000256" key="2">
    <source>
        <dbReference type="ARBA" id="ARBA00022723"/>
    </source>
</evidence>
<dbReference type="Gene3D" id="3.100.10.20">
    <property type="entry name" value="CRISPR-associated endonuclease Cas1, N-terminal domain"/>
    <property type="match status" value="1"/>
</dbReference>
<proteinExistence type="inferred from homology"/>
<comment type="subunit">
    <text evidence="9 10">Homodimer, forms a heterotetramer with a Cas2 homodimer.</text>
</comment>
<reference evidence="11" key="1">
    <citation type="journal article" date="2023" name="Int. J. Mol. Sci.">
        <title>Metagenomics Revealed a New Genus 'Candidatus Thiocaldithrix dubininis' gen. nov., sp. nov. and a New Species 'Candidatus Thiothrix putei' sp. nov. in the Family Thiotrichaceae, Some Members of Which Have Traits of Both Na+- and H+-Motive Energetics.</title>
        <authorList>
            <person name="Ravin N.V."/>
            <person name="Muntyan M.S."/>
            <person name="Smolyakov D.D."/>
            <person name="Rudenko T.S."/>
            <person name="Beletsky A.V."/>
            <person name="Mardanov A.V."/>
            <person name="Grabovich M.Y."/>
        </authorList>
    </citation>
    <scope>NUCLEOTIDE SEQUENCE</scope>
    <source>
        <strain evidence="11">GKL-01</strain>
    </source>
</reference>
<evidence type="ECO:0000256" key="6">
    <source>
        <dbReference type="ARBA" id="ARBA00023118"/>
    </source>
</evidence>
<evidence type="ECO:0000256" key="7">
    <source>
        <dbReference type="ARBA" id="ARBA00023125"/>
    </source>
</evidence>
<keyword evidence="8 10" id="KW-0464">Manganese</keyword>
<dbReference type="PANTHER" id="PTHR34353:SF2">
    <property type="entry name" value="CRISPR-ASSOCIATED ENDONUCLEASE CAS1 1"/>
    <property type="match status" value="1"/>
</dbReference>
<dbReference type="EMBL" id="CP124755">
    <property type="protein sequence ID" value="WGZ91072.1"/>
    <property type="molecule type" value="Genomic_DNA"/>
</dbReference>
<dbReference type="Proteomes" id="UP001300672">
    <property type="component" value="Chromosome"/>
</dbReference>
<gene>
    <name evidence="11" type="primary">cas1c</name>
    <name evidence="10" type="synonym">cas1</name>
    <name evidence="11" type="ORF">QJT80_01050</name>
</gene>
<keyword evidence="1 10" id="KW-0540">Nuclease</keyword>
<keyword evidence="3 10" id="KW-0255">Endonuclease</keyword>
<dbReference type="Pfam" id="PF01867">
    <property type="entry name" value="Cas_Cas1"/>
    <property type="match status" value="1"/>
</dbReference>
<protein>
    <recommendedName>
        <fullName evidence="10">CRISPR-associated endonuclease Cas1</fullName>
        <ecNumber evidence="10">3.1.-.-</ecNumber>
    </recommendedName>
</protein>